<keyword evidence="3" id="KW-0808">Transferase</keyword>
<gene>
    <name evidence="12" type="ordered locus">FRAAL1777</name>
</gene>
<feature type="domain" description="SGNH" evidence="11">
    <location>
        <begin position="592"/>
        <end position="810"/>
    </location>
</feature>
<dbReference type="InterPro" id="IPR043968">
    <property type="entry name" value="SGNH"/>
</dbReference>
<feature type="transmembrane region" description="Helical" evidence="9">
    <location>
        <begin position="504"/>
        <end position="525"/>
    </location>
</feature>
<evidence type="ECO:0000259" key="11">
    <source>
        <dbReference type="Pfam" id="PF19040"/>
    </source>
</evidence>
<evidence type="ECO:0000256" key="6">
    <source>
        <dbReference type="ARBA" id="ARBA00023136"/>
    </source>
</evidence>
<evidence type="ECO:0008006" key="14">
    <source>
        <dbReference type="Google" id="ProtNLM"/>
    </source>
</evidence>
<dbReference type="eggNOG" id="COG2755">
    <property type="taxonomic scope" value="Bacteria"/>
</dbReference>
<feature type="compositionally biased region" description="Polar residues" evidence="8">
    <location>
        <begin position="33"/>
        <end position="42"/>
    </location>
</feature>
<evidence type="ECO:0000256" key="5">
    <source>
        <dbReference type="ARBA" id="ARBA00022989"/>
    </source>
</evidence>
<dbReference type="PANTHER" id="PTHR23028">
    <property type="entry name" value="ACETYLTRANSFERASE"/>
    <property type="match status" value="1"/>
</dbReference>
<dbReference type="Pfam" id="PF01757">
    <property type="entry name" value="Acyl_transf_3"/>
    <property type="match status" value="1"/>
</dbReference>
<dbReference type="PANTHER" id="PTHR23028:SF53">
    <property type="entry name" value="ACYL_TRANSF_3 DOMAIN-CONTAINING PROTEIN"/>
    <property type="match status" value="1"/>
</dbReference>
<keyword evidence="5 9" id="KW-1133">Transmembrane helix</keyword>
<proteinExistence type="predicted"/>
<dbReference type="HOGENOM" id="CLU_005679_10_1_11"/>
<dbReference type="Gene3D" id="3.40.50.1110">
    <property type="entry name" value="SGNH hydrolase"/>
    <property type="match status" value="1"/>
</dbReference>
<feature type="transmembrane region" description="Helical" evidence="9">
    <location>
        <begin position="408"/>
        <end position="430"/>
    </location>
</feature>
<feature type="transmembrane region" description="Helical" evidence="9">
    <location>
        <begin position="436"/>
        <end position="457"/>
    </location>
</feature>
<evidence type="ECO:0000313" key="13">
    <source>
        <dbReference type="Proteomes" id="UP000000657"/>
    </source>
</evidence>
<dbReference type="Pfam" id="PF19040">
    <property type="entry name" value="SGNH"/>
    <property type="match status" value="1"/>
</dbReference>
<dbReference type="Proteomes" id="UP000000657">
    <property type="component" value="Chromosome"/>
</dbReference>
<keyword evidence="4 9" id="KW-0812">Transmembrane</keyword>
<name>Q0RPV0_FRAAA</name>
<feature type="region of interest" description="Disordered" evidence="8">
    <location>
        <begin position="1"/>
        <end position="164"/>
    </location>
</feature>
<feature type="transmembrane region" description="Helical" evidence="9">
    <location>
        <begin position="464"/>
        <end position="484"/>
    </location>
</feature>
<evidence type="ECO:0000313" key="12">
    <source>
        <dbReference type="EMBL" id="CAJ60429.1"/>
    </source>
</evidence>
<keyword evidence="6 9" id="KW-0472">Membrane</keyword>
<feature type="compositionally biased region" description="Basic and acidic residues" evidence="8">
    <location>
        <begin position="149"/>
        <end position="158"/>
    </location>
</feature>
<feature type="compositionally biased region" description="Basic and acidic residues" evidence="8">
    <location>
        <begin position="61"/>
        <end position="135"/>
    </location>
</feature>
<dbReference type="GO" id="GO:0016747">
    <property type="term" value="F:acyltransferase activity, transferring groups other than amino-acyl groups"/>
    <property type="evidence" value="ECO:0007669"/>
    <property type="project" value="InterPro"/>
</dbReference>
<dbReference type="GO" id="GO:0009103">
    <property type="term" value="P:lipopolysaccharide biosynthetic process"/>
    <property type="evidence" value="ECO:0007669"/>
    <property type="project" value="TreeGrafter"/>
</dbReference>
<keyword evidence="13" id="KW-1185">Reference proteome</keyword>
<protein>
    <recommendedName>
        <fullName evidence="14">Acyltransferase</fullName>
    </recommendedName>
</protein>
<evidence type="ECO:0000256" key="7">
    <source>
        <dbReference type="ARBA" id="ARBA00023315"/>
    </source>
</evidence>
<feature type="transmembrane region" description="Helical" evidence="9">
    <location>
        <begin position="347"/>
        <end position="370"/>
    </location>
</feature>
<accession>Q0RPV0</accession>
<evidence type="ECO:0000256" key="9">
    <source>
        <dbReference type="SAM" id="Phobius"/>
    </source>
</evidence>
<dbReference type="InterPro" id="IPR050879">
    <property type="entry name" value="Acyltransferase_3"/>
</dbReference>
<evidence type="ECO:0000259" key="10">
    <source>
        <dbReference type="Pfam" id="PF01757"/>
    </source>
</evidence>
<reference evidence="12 13" key="1">
    <citation type="journal article" date="2007" name="Genome Res.">
        <title>Genome characteristics of facultatively symbiotic Frankia sp. strains reflect host range and host plant biogeography.</title>
        <authorList>
            <person name="Normand P."/>
            <person name="Lapierre P."/>
            <person name="Tisa L.S."/>
            <person name="Gogarten J.P."/>
            <person name="Alloisio N."/>
            <person name="Bagnarol E."/>
            <person name="Bassi C.A."/>
            <person name="Berry A.M."/>
            <person name="Bickhart D.M."/>
            <person name="Choisne N."/>
            <person name="Couloux A."/>
            <person name="Cournoyer B."/>
            <person name="Cruveiller S."/>
            <person name="Daubin V."/>
            <person name="Demange N."/>
            <person name="Francino M.P."/>
            <person name="Goltsman E."/>
            <person name="Huang Y."/>
            <person name="Kopp O.R."/>
            <person name="Labarre L."/>
            <person name="Lapidus A."/>
            <person name="Lavire C."/>
            <person name="Marechal J."/>
            <person name="Martinez M."/>
            <person name="Mastronunzio J.E."/>
            <person name="Mullin B.C."/>
            <person name="Niemann J."/>
            <person name="Pujic P."/>
            <person name="Rawnsley T."/>
            <person name="Rouy Z."/>
            <person name="Schenowitz C."/>
            <person name="Sellstedt A."/>
            <person name="Tavares F."/>
            <person name="Tomkins J.P."/>
            <person name="Vallenet D."/>
            <person name="Valverde C."/>
            <person name="Wall L.G."/>
            <person name="Wang Y."/>
            <person name="Medigue C."/>
            <person name="Benson D.R."/>
        </authorList>
    </citation>
    <scope>NUCLEOTIDE SEQUENCE [LARGE SCALE GENOMIC DNA]</scope>
    <source>
        <strain evidence="13">DSM 45986 / CECT 9034 / ACN14a</strain>
    </source>
</reference>
<dbReference type="GO" id="GO:0005886">
    <property type="term" value="C:plasma membrane"/>
    <property type="evidence" value="ECO:0007669"/>
    <property type="project" value="UniProtKB-SubCell"/>
</dbReference>
<dbReference type="InterPro" id="IPR036514">
    <property type="entry name" value="SGNH_hydro_sf"/>
</dbReference>
<feature type="transmembrane region" description="Helical" evidence="9">
    <location>
        <begin position="307"/>
        <end position="326"/>
    </location>
</feature>
<organism evidence="12 13">
    <name type="scientific">Frankia alni (strain DSM 45986 / CECT 9034 / ACN14a)</name>
    <dbReference type="NCBI Taxonomy" id="326424"/>
    <lineage>
        <taxon>Bacteria</taxon>
        <taxon>Bacillati</taxon>
        <taxon>Actinomycetota</taxon>
        <taxon>Actinomycetes</taxon>
        <taxon>Frankiales</taxon>
        <taxon>Frankiaceae</taxon>
        <taxon>Frankia</taxon>
    </lineage>
</organism>
<feature type="transmembrane region" description="Helical" evidence="9">
    <location>
        <begin position="203"/>
        <end position="222"/>
    </location>
</feature>
<dbReference type="STRING" id="326424.FRAAL1777"/>
<keyword evidence="7" id="KW-0012">Acyltransferase</keyword>
<feature type="domain" description="Acyltransferase 3" evidence="10">
    <location>
        <begin position="175"/>
        <end position="519"/>
    </location>
</feature>
<evidence type="ECO:0000256" key="8">
    <source>
        <dbReference type="SAM" id="MobiDB-lite"/>
    </source>
</evidence>
<dbReference type="SUPFAM" id="SSF52266">
    <property type="entry name" value="SGNH hydrolase"/>
    <property type="match status" value="1"/>
</dbReference>
<dbReference type="AlphaFoldDB" id="Q0RPV0"/>
<evidence type="ECO:0000256" key="2">
    <source>
        <dbReference type="ARBA" id="ARBA00022475"/>
    </source>
</evidence>
<comment type="subcellular location">
    <subcellularLocation>
        <location evidence="1">Cell membrane</location>
        <topology evidence="1">Multi-pass membrane protein</topology>
    </subcellularLocation>
</comment>
<feature type="transmembrane region" description="Helical" evidence="9">
    <location>
        <begin position="545"/>
        <end position="565"/>
    </location>
</feature>
<evidence type="ECO:0000256" key="1">
    <source>
        <dbReference type="ARBA" id="ARBA00004651"/>
    </source>
</evidence>
<evidence type="ECO:0000256" key="3">
    <source>
        <dbReference type="ARBA" id="ARBA00022679"/>
    </source>
</evidence>
<dbReference type="EMBL" id="CT573213">
    <property type="protein sequence ID" value="CAJ60429.1"/>
    <property type="molecule type" value="Genomic_DNA"/>
</dbReference>
<sequence>MAPRRRRGGTRLTSNDADTVPLASGDRQRRSSAEQQADTTPIGTRLGGPRSPAGGPQPRRSTTEREGHFGDGRGGADRRLRDQAPRRHERTATERRPEPPAPRPEPRTQRAEHRVRRDEAHVRRDEARVRRDEARVPVPTPQRPAAGRDPVRPPTRPEDDLDATGPVLAPLGHLPALDGLRAFAVMAVIAYHAGISWMPGGLLGVDTFFVLSGFLITGLLITEYRNTRRIDLRSFWVRRSRRLMPALLVLLIGVAAYARWIASPGDVGTLRLDALSTLLYVANWRFALSDQSYFNHFSAPSPLLHTWSLSVEEQFYVLWPLVVFLLMRHSARTVDRWRRQRQKAQSLALTVAVLGAEASALVGLALLLLGTDPSRIYYGTDSRAQALLVGAALAVWRGQRTRPISARARSVMSVVGCLAGVAMIVIWTTVSGENRALYAGGFLGVAVVVMLLVASLVEAPEGPVSKVLALAPLTFIGRISYGLYLWHWPVFLTLTATRTGTDGVVLLLLRLGVTLAITLASFHLVEDPIRRRRIRLPNPRLTVPAAFGGVLAVILVATAGTSASVRTPAQLEALAKRAAASPQPAVTVRPGTGAPIKVLLGGDSVALTLGFSDFSTMAAAKGIEIHDFSKLGCGVARGMERRVLGEAGPTTDGCDQWPQRFAQRVDEVDPALALLLVGRWEVTDQLRDGRWTHIGDPAFDAYLGRELDLAITTLGAKGAKVALLTTPIFKPTEAPDGSIYPETKATRVERFNVLLREAAARHPGTSVIDITSVLTPGNKYVDELDGVRLRDDDGVHISNGGARRIGAAIIPQLLRIAQGSAADAAAPQTVGAGPG</sequence>
<evidence type="ECO:0000256" key="4">
    <source>
        <dbReference type="ARBA" id="ARBA00022692"/>
    </source>
</evidence>
<feature type="transmembrane region" description="Helical" evidence="9">
    <location>
        <begin position="243"/>
        <end position="262"/>
    </location>
</feature>
<dbReference type="InterPro" id="IPR002656">
    <property type="entry name" value="Acyl_transf_3_dom"/>
</dbReference>
<dbReference type="KEGG" id="fal:FRAAL1777"/>
<feature type="transmembrane region" description="Helical" evidence="9">
    <location>
        <begin position="376"/>
        <end position="396"/>
    </location>
</feature>
<keyword evidence="2" id="KW-1003">Cell membrane</keyword>
<dbReference type="eggNOG" id="COG1835">
    <property type="taxonomic scope" value="Bacteria"/>
</dbReference>